<sequence length="1172" mass="130866">MERCSFFSPAHCFLFVVAKKASTFAGATTTFLFPPAGVTATIPDPNFPDATEVDFHGPTATGDEAAAMVTAPALGPNYNQFPLVKPTIKGKGVHNFDIFHYLGNLSPWRSIPSENFGLRWASPTVPSDCEIVQAHLLHRHGARYPPTNDSLNNFPTKLHKAAASRRGFKARHKLKFLATWKYKLGSELLTPFGRSQLFDLGIGFRMRYGSLLKGFDDLPVFRTTSQTRMVDSALNFAAGFFGLPDYGRDYHQLIEIENSTFKSTLASHIDCSNFGKVAIQGFTKAEEWKKIYLKDARQRLQADLDGFDLTIDDCYNMQSLCAFETVALGYSNFCSLFKKKEWEGFAYANSLQFWHAAGPGSPVGAAMGIGWVQELVSRLTKTRITKFDTSVNETIVNSTMYFPFGQPIYVDATHDITIASILVAMNFTNFAKSGPLPLRHIPKNWSYKLDEVIPFAVNLVGQVLSCPSRSHKETSPGEPTHIRWVLNDGVLPLDGVNGCGYNKDGMCNLGAFVEAMKQKIDEVDYQCACFGDYKFPVPDRIVDGQLPRLFVREQAPLDSGIKKQVMKFPSTQRIAARFGSGPLTRRHLAISISKSQMASVLPSPRTGYFLAWASADFSSLSYFGSHSSWRKRPQPLRELPQHSYSQTQVLQQPYRTLSFQMSPKWVFMVQQLPVMRQLLWPLLLPLALTIINFPLLDQPSKVLKGRMILISSNTFGDLSPWRSIPSESFGLPEALPIIPEDCEIVQAHLLHRHGARYPSTDDSLHDFAARVHKAAVSSRGFKANRKLKFLATWKNKLGSELLTPFGRSQLFDLGIGFRMRYGSLLKGFDDLPVFRTTSQARMVDSALNFAAGFFGLPNYGRDYRQLIEIENSAFNTTLASIKACPNFGKFGLKGFAKADEWKTIYLKGARQRLQADLDGFELTTDDCYNMQTLCAYETVALGYSEFCGLFNKEEWEGFAYVGSLQFWYAAGPGSPMGAAMGIGWIQELVSRLTETRITKFDTSVNETIVNNTMYFPFGQPIYVDATHDGTIASILLVMNFTNFAESGPLPLHRIPENWSYKIDEIAPFAANLVGQVLSCPARSHKKTSPGKPTHIRWVLNDGVLPLDGVNGCGYDADGMCSLDAFVDAMKQKIDEVDYQCACFEEYKSSVPDDIVDGQLPSFKTILFGFRNR</sequence>
<dbReference type="InterPro" id="IPR029033">
    <property type="entry name" value="His_PPase_superfam"/>
</dbReference>
<organism evidence="2 3">
    <name type="scientific">Leucocoprinus birnbaumii</name>
    <dbReference type="NCBI Taxonomy" id="56174"/>
    <lineage>
        <taxon>Eukaryota</taxon>
        <taxon>Fungi</taxon>
        <taxon>Dikarya</taxon>
        <taxon>Basidiomycota</taxon>
        <taxon>Agaricomycotina</taxon>
        <taxon>Agaricomycetes</taxon>
        <taxon>Agaricomycetidae</taxon>
        <taxon>Agaricales</taxon>
        <taxon>Agaricineae</taxon>
        <taxon>Agaricaceae</taxon>
        <taxon>Leucocoprinus</taxon>
    </lineage>
</organism>
<evidence type="ECO:0000256" key="1">
    <source>
        <dbReference type="ARBA" id="ARBA00022801"/>
    </source>
</evidence>
<dbReference type="Proteomes" id="UP001213000">
    <property type="component" value="Unassembled WGS sequence"/>
</dbReference>
<accession>A0AAD5VU34</accession>
<reference evidence="2" key="1">
    <citation type="submission" date="2022-07" db="EMBL/GenBank/DDBJ databases">
        <title>Genome Sequence of Leucocoprinus birnbaumii.</title>
        <authorList>
            <person name="Buettner E."/>
        </authorList>
    </citation>
    <scope>NUCLEOTIDE SEQUENCE</scope>
    <source>
        <strain evidence="2">VT141</strain>
    </source>
</reference>
<dbReference type="Pfam" id="PF00328">
    <property type="entry name" value="His_Phos_2"/>
    <property type="match status" value="2"/>
</dbReference>
<dbReference type="PANTHER" id="PTHR20963:SF42">
    <property type="entry name" value="PHOSPHOGLYCERATE MUTASE-LIKE PROTEIN"/>
    <property type="match status" value="1"/>
</dbReference>
<dbReference type="Gene3D" id="3.40.50.1240">
    <property type="entry name" value="Phosphoglycerate mutase-like"/>
    <property type="match status" value="2"/>
</dbReference>
<dbReference type="GO" id="GO:0003993">
    <property type="term" value="F:acid phosphatase activity"/>
    <property type="evidence" value="ECO:0007669"/>
    <property type="project" value="TreeGrafter"/>
</dbReference>
<evidence type="ECO:0000313" key="2">
    <source>
        <dbReference type="EMBL" id="KAJ3567568.1"/>
    </source>
</evidence>
<gene>
    <name evidence="2" type="ORF">NP233_g6284</name>
</gene>
<dbReference type="InterPro" id="IPR033379">
    <property type="entry name" value="Acid_Pase_AS"/>
</dbReference>
<dbReference type="PROSITE" id="PS00616">
    <property type="entry name" value="HIS_ACID_PHOSPHAT_1"/>
    <property type="match status" value="2"/>
</dbReference>
<evidence type="ECO:0008006" key="4">
    <source>
        <dbReference type="Google" id="ProtNLM"/>
    </source>
</evidence>
<evidence type="ECO:0000313" key="3">
    <source>
        <dbReference type="Proteomes" id="UP001213000"/>
    </source>
</evidence>
<keyword evidence="1" id="KW-0378">Hydrolase</keyword>
<proteinExistence type="predicted"/>
<keyword evidence="3" id="KW-1185">Reference proteome</keyword>
<dbReference type="PANTHER" id="PTHR20963">
    <property type="entry name" value="MULTIPLE INOSITOL POLYPHOSPHATE PHOSPHATASE-RELATED"/>
    <property type="match status" value="1"/>
</dbReference>
<dbReference type="SUPFAM" id="SSF53254">
    <property type="entry name" value="Phosphoglycerate mutase-like"/>
    <property type="match status" value="2"/>
</dbReference>
<protein>
    <recommendedName>
        <fullName evidence="4">Phosphoglycerate mutase-like protein</fullName>
    </recommendedName>
</protein>
<name>A0AAD5VU34_9AGAR</name>
<dbReference type="CDD" id="cd07061">
    <property type="entry name" value="HP_HAP_like"/>
    <property type="match status" value="2"/>
</dbReference>
<dbReference type="EMBL" id="JANIEX010000404">
    <property type="protein sequence ID" value="KAJ3567568.1"/>
    <property type="molecule type" value="Genomic_DNA"/>
</dbReference>
<dbReference type="InterPro" id="IPR000560">
    <property type="entry name" value="His_Pase_clade-2"/>
</dbReference>
<dbReference type="AlphaFoldDB" id="A0AAD5VU34"/>
<comment type="caution">
    <text evidence="2">The sequence shown here is derived from an EMBL/GenBank/DDBJ whole genome shotgun (WGS) entry which is preliminary data.</text>
</comment>